<feature type="compositionally biased region" description="Basic and acidic residues" evidence="4">
    <location>
        <begin position="125"/>
        <end position="152"/>
    </location>
</feature>
<name>A0A1D1W976_RAMVA</name>
<feature type="region of interest" description="Disordered" evidence="4">
    <location>
        <begin position="40"/>
        <end position="109"/>
    </location>
</feature>
<evidence type="ECO:0000313" key="6">
    <source>
        <dbReference type="EMBL" id="GAV09483.1"/>
    </source>
</evidence>
<keyword evidence="2" id="KW-0238">DNA-binding</keyword>
<evidence type="ECO:0000256" key="2">
    <source>
        <dbReference type="ARBA" id="ARBA00023125"/>
    </source>
</evidence>
<dbReference type="STRING" id="947166.A0A1D1W976"/>
<dbReference type="SUPFAM" id="SSF47459">
    <property type="entry name" value="HLH, helix-loop-helix DNA-binding domain"/>
    <property type="match status" value="1"/>
</dbReference>
<protein>
    <recommendedName>
        <fullName evidence="5">BHLH domain-containing protein</fullName>
    </recommendedName>
</protein>
<reference evidence="6 7" key="1">
    <citation type="journal article" date="2016" name="Nat. Commun.">
        <title>Extremotolerant tardigrade genome and improved radiotolerance of human cultured cells by tardigrade-unique protein.</title>
        <authorList>
            <person name="Hashimoto T."/>
            <person name="Horikawa D.D."/>
            <person name="Saito Y."/>
            <person name="Kuwahara H."/>
            <person name="Kozuka-Hata H."/>
            <person name="Shin-I T."/>
            <person name="Minakuchi Y."/>
            <person name="Ohishi K."/>
            <person name="Motoyama A."/>
            <person name="Aizu T."/>
            <person name="Enomoto A."/>
            <person name="Kondo K."/>
            <person name="Tanaka S."/>
            <person name="Hara Y."/>
            <person name="Koshikawa S."/>
            <person name="Sagara H."/>
            <person name="Miura T."/>
            <person name="Yokobori S."/>
            <person name="Miyagawa K."/>
            <person name="Suzuki Y."/>
            <person name="Kubo T."/>
            <person name="Oyama M."/>
            <person name="Kohara Y."/>
            <person name="Fujiyama A."/>
            <person name="Arakawa K."/>
            <person name="Katayama T."/>
            <person name="Toyoda A."/>
            <person name="Kunieda T."/>
        </authorList>
    </citation>
    <scope>NUCLEOTIDE SEQUENCE [LARGE SCALE GENOMIC DNA]</scope>
    <source>
        <strain evidence="6 7">YOKOZUNA-1</strain>
    </source>
</reference>
<dbReference type="PROSITE" id="PS50888">
    <property type="entry name" value="BHLH"/>
    <property type="match status" value="1"/>
</dbReference>
<keyword evidence="3" id="KW-0804">Transcription</keyword>
<dbReference type="GO" id="GO:0000978">
    <property type="term" value="F:RNA polymerase II cis-regulatory region sequence-specific DNA binding"/>
    <property type="evidence" value="ECO:0007669"/>
    <property type="project" value="TreeGrafter"/>
</dbReference>
<dbReference type="InterPro" id="IPR040238">
    <property type="entry name" value="TAL-like"/>
</dbReference>
<dbReference type="EMBL" id="BDGG01000023">
    <property type="protein sequence ID" value="GAV09483.1"/>
    <property type="molecule type" value="Genomic_DNA"/>
</dbReference>
<keyword evidence="1" id="KW-0805">Transcription regulation</keyword>
<dbReference type="Gene3D" id="4.10.280.10">
    <property type="entry name" value="Helix-loop-helix DNA-binding domain"/>
    <property type="match status" value="1"/>
</dbReference>
<evidence type="ECO:0000313" key="7">
    <source>
        <dbReference type="Proteomes" id="UP000186922"/>
    </source>
</evidence>
<organism evidence="6 7">
    <name type="scientific">Ramazzottius varieornatus</name>
    <name type="common">Water bear</name>
    <name type="synonym">Tardigrade</name>
    <dbReference type="NCBI Taxonomy" id="947166"/>
    <lineage>
        <taxon>Eukaryota</taxon>
        <taxon>Metazoa</taxon>
        <taxon>Ecdysozoa</taxon>
        <taxon>Tardigrada</taxon>
        <taxon>Eutardigrada</taxon>
        <taxon>Parachela</taxon>
        <taxon>Hypsibioidea</taxon>
        <taxon>Ramazzottiidae</taxon>
        <taxon>Ramazzottius</taxon>
    </lineage>
</organism>
<evidence type="ECO:0000256" key="1">
    <source>
        <dbReference type="ARBA" id="ARBA00023015"/>
    </source>
</evidence>
<dbReference type="AlphaFoldDB" id="A0A1D1W976"/>
<keyword evidence="7" id="KW-1185">Reference proteome</keyword>
<gene>
    <name evidence="6" type="primary">RvY_19022-1</name>
    <name evidence="6" type="synonym">RvY_19022.1</name>
    <name evidence="6" type="ORF">RvY_19022</name>
</gene>
<feature type="region of interest" description="Disordered" evidence="4">
    <location>
        <begin position="124"/>
        <end position="166"/>
    </location>
</feature>
<evidence type="ECO:0000256" key="3">
    <source>
        <dbReference type="ARBA" id="ARBA00023163"/>
    </source>
</evidence>
<sequence>MHGRSALVGLIPSRNHLSGRCSTENWFCFCLTMPKRNRRRKVASRTADEVELAHEDSASLPSTKNIPSTSTDEDSVPRENGDAKIPEFVPEPDREETVPSESECCLSEGGPEFSVLPVKKRKMMEKRSCKAKSETSSESRRKDVVSEKRRLSECSQVDGEPKVDTNTRERWRQQYVNEAFLKLRKLVPTYPIDKKLSKHEILRKAIKYIKLLEGVLRHYDEEERNKSFSASSVPNPSLISQQGSCSDNDAAENNNAHLHCPVDEFSDSECSEASYHSDSLSCVQ</sequence>
<feature type="compositionally biased region" description="Polar residues" evidence="4">
    <location>
        <begin position="227"/>
        <end position="250"/>
    </location>
</feature>
<accession>A0A1D1W976</accession>
<dbReference type="GO" id="GO:0046983">
    <property type="term" value="F:protein dimerization activity"/>
    <property type="evidence" value="ECO:0007669"/>
    <property type="project" value="InterPro"/>
</dbReference>
<dbReference type="PANTHER" id="PTHR13864:SF15">
    <property type="entry name" value="T-CELL ACUTE LYMPHOCYTIC LEUKEMIA PROTEIN 1 HOMOLOG-RELATED"/>
    <property type="match status" value="1"/>
</dbReference>
<dbReference type="CDD" id="cd11413">
    <property type="entry name" value="bHLH_TS_TAL_LYL"/>
    <property type="match status" value="1"/>
</dbReference>
<comment type="caution">
    <text evidence="6">The sequence shown here is derived from an EMBL/GenBank/DDBJ whole genome shotgun (WGS) entry which is preliminary data.</text>
</comment>
<dbReference type="PANTHER" id="PTHR13864">
    <property type="entry name" value="T-CELL ACUTE LYMPHOCYTIC LEUKEMIA/STEM CELL LEUKEMIA-RELATED"/>
    <property type="match status" value="1"/>
</dbReference>
<dbReference type="OrthoDB" id="10069510at2759"/>
<feature type="compositionally biased region" description="Basic and acidic residues" evidence="4">
    <location>
        <begin position="75"/>
        <end position="97"/>
    </location>
</feature>
<feature type="compositionally biased region" description="Polar residues" evidence="4">
    <location>
        <begin position="59"/>
        <end position="70"/>
    </location>
</feature>
<evidence type="ECO:0000259" key="5">
    <source>
        <dbReference type="PROSITE" id="PS50888"/>
    </source>
</evidence>
<proteinExistence type="predicted"/>
<dbReference type="InterPro" id="IPR036638">
    <property type="entry name" value="HLH_DNA-bd_sf"/>
</dbReference>
<feature type="region of interest" description="Disordered" evidence="4">
    <location>
        <begin position="224"/>
        <end position="250"/>
    </location>
</feature>
<dbReference type="InterPro" id="IPR011598">
    <property type="entry name" value="bHLH_dom"/>
</dbReference>
<evidence type="ECO:0000256" key="4">
    <source>
        <dbReference type="SAM" id="MobiDB-lite"/>
    </source>
</evidence>
<dbReference type="Pfam" id="PF00010">
    <property type="entry name" value="HLH"/>
    <property type="match status" value="1"/>
</dbReference>
<feature type="compositionally biased region" description="Basic and acidic residues" evidence="4">
    <location>
        <begin position="46"/>
        <end position="57"/>
    </location>
</feature>
<dbReference type="Proteomes" id="UP000186922">
    <property type="component" value="Unassembled WGS sequence"/>
</dbReference>
<dbReference type="GO" id="GO:0000981">
    <property type="term" value="F:DNA-binding transcription factor activity, RNA polymerase II-specific"/>
    <property type="evidence" value="ECO:0007669"/>
    <property type="project" value="InterPro"/>
</dbReference>
<dbReference type="SMART" id="SM00353">
    <property type="entry name" value="HLH"/>
    <property type="match status" value="1"/>
</dbReference>
<feature type="domain" description="BHLH" evidence="5">
    <location>
        <begin position="160"/>
        <end position="212"/>
    </location>
</feature>